<dbReference type="RefSeq" id="XP_056040641.1">
    <property type="nucleotide sequence ID" value="XM_056190129.1"/>
</dbReference>
<organism evidence="2 3">
    <name type="scientific">Lipomyces tetrasporus</name>
    <dbReference type="NCBI Taxonomy" id="54092"/>
    <lineage>
        <taxon>Eukaryota</taxon>
        <taxon>Fungi</taxon>
        <taxon>Dikarya</taxon>
        <taxon>Ascomycota</taxon>
        <taxon>Saccharomycotina</taxon>
        <taxon>Lipomycetes</taxon>
        <taxon>Lipomycetales</taxon>
        <taxon>Lipomycetaceae</taxon>
        <taxon>Lipomyces</taxon>
    </lineage>
</organism>
<dbReference type="InterPro" id="IPR036291">
    <property type="entry name" value="NAD(P)-bd_dom_sf"/>
</dbReference>
<dbReference type="AlphaFoldDB" id="A0AAD7QLR0"/>
<keyword evidence="3" id="KW-1185">Reference proteome</keyword>
<dbReference type="Pfam" id="PF05368">
    <property type="entry name" value="NmrA"/>
    <property type="match status" value="1"/>
</dbReference>
<evidence type="ECO:0000313" key="3">
    <source>
        <dbReference type="Proteomes" id="UP001217417"/>
    </source>
</evidence>
<dbReference type="Gene3D" id="3.40.50.720">
    <property type="entry name" value="NAD(P)-binding Rossmann-like Domain"/>
    <property type="match status" value="1"/>
</dbReference>
<dbReference type="InterPro" id="IPR008030">
    <property type="entry name" value="NmrA-like"/>
</dbReference>
<evidence type="ECO:0000259" key="1">
    <source>
        <dbReference type="Pfam" id="PF05368"/>
    </source>
</evidence>
<dbReference type="EMBL" id="JARPMG010000012">
    <property type="protein sequence ID" value="KAJ8097191.1"/>
    <property type="molecule type" value="Genomic_DNA"/>
</dbReference>
<reference evidence="2" key="1">
    <citation type="submission" date="2023-03" db="EMBL/GenBank/DDBJ databases">
        <title>Near-Complete genome sequence of Lipomyces tetrasporous NRRL Y-64009, an oleaginous yeast capable of growing on lignocellulosic hydrolysates.</title>
        <authorList>
            <consortium name="Lawrence Berkeley National Laboratory"/>
            <person name="Jagtap S.S."/>
            <person name="Liu J.-J."/>
            <person name="Walukiewicz H.E."/>
            <person name="Pangilinan J."/>
            <person name="Lipzen A."/>
            <person name="Ahrendt S."/>
            <person name="Koriabine M."/>
            <person name="Cobaugh K."/>
            <person name="Salamov A."/>
            <person name="Yoshinaga Y."/>
            <person name="Ng V."/>
            <person name="Daum C."/>
            <person name="Grigoriev I.V."/>
            <person name="Slininger P.J."/>
            <person name="Dien B.S."/>
            <person name="Jin Y.-S."/>
            <person name="Rao C.V."/>
        </authorList>
    </citation>
    <scope>NUCLEOTIDE SEQUENCE</scope>
    <source>
        <strain evidence="2">NRRL Y-64009</strain>
    </source>
</reference>
<evidence type="ECO:0000313" key="2">
    <source>
        <dbReference type="EMBL" id="KAJ8097191.1"/>
    </source>
</evidence>
<accession>A0AAD7QLR0</accession>
<name>A0AAD7QLR0_9ASCO</name>
<comment type="caution">
    <text evidence="2">The sequence shown here is derived from an EMBL/GenBank/DDBJ whole genome shotgun (WGS) entry which is preliminary data.</text>
</comment>
<sequence>MDNEVLFYQQFDDPFVPSLRPFDKCTNDIGPPFGTPSEAARTWQSKGVEMMQADFNDVNNLVAAFQGANVIFGSTDFWTIFEDETNITQYCFEVELQQARNLAGSAAQIPTMERYIFSSMANATKWSHGKFRRLYHMDSKALAAVIYYNLPWEWGLPTTPKIALLTFDVPIPLLDVRRDFVSESLSWNQYLDIWCQSQGVPRGKCDQASLEKEFGENVLFAQEFGYEGCDCPANRVSVTSFQEYCNQTNFSKILRVCASSGPSEG</sequence>
<protein>
    <recommendedName>
        <fullName evidence="1">NmrA-like domain-containing protein</fullName>
    </recommendedName>
</protein>
<proteinExistence type="predicted"/>
<feature type="domain" description="NmrA-like" evidence="1">
    <location>
        <begin position="37"/>
        <end position="141"/>
    </location>
</feature>
<dbReference type="SUPFAM" id="SSF51735">
    <property type="entry name" value="NAD(P)-binding Rossmann-fold domains"/>
    <property type="match status" value="1"/>
</dbReference>
<dbReference type="Proteomes" id="UP001217417">
    <property type="component" value="Unassembled WGS sequence"/>
</dbReference>
<gene>
    <name evidence="2" type="ORF">POJ06DRAFT_283783</name>
</gene>
<dbReference type="GeneID" id="80885295"/>